<protein>
    <submittedName>
        <fullName evidence="1">Transcriptional antiterminator, Rof</fullName>
    </submittedName>
</protein>
<dbReference type="AlphaFoldDB" id="A0A1V2ZZF2"/>
<dbReference type="Gene3D" id="2.30.30.400">
    <property type="entry name" value="Rof-like"/>
    <property type="match status" value="1"/>
</dbReference>
<evidence type="ECO:0000313" key="2">
    <source>
        <dbReference type="Proteomes" id="UP000189177"/>
    </source>
</evidence>
<dbReference type="InterPro" id="IPR023534">
    <property type="entry name" value="Rof/RNase_P-like"/>
</dbReference>
<proteinExistence type="predicted"/>
<dbReference type="EMBL" id="MUZR01000015">
    <property type="protein sequence ID" value="OOC10482.1"/>
    <property type="molecule type" value="Genomic_DNA"/>
</dbReference>
<dbReference type="RefSeq" id="WP_018947146.1">
    <property type="nucleotide sequence ID" value="NZ_MUZR01000015.1"/>
</dbReference>
<sequence length="83" mass="9949">MRPPEYRPIPCERYSELELCIMHGRPLRIRWRRAGLDYVARVTPLDLRTRRGAEYLILLDPGGRRQWRRLDRMLEFEPLAASA</sequence>
<dbReference type="SUPFAM" id="SSF101744">
    <property type="entry name" value="Rof/RNase P subunit-like"/>
    <property type="match status" value="1"/>
</dbReference>
<evidence type="ECO:0000313" key="1">
    <source>
        <dbReference type="EMBL" id="OOC10482.1"/>
    </source>
</evidence>
<reference evidence="1 2" key="1">
    <citation type="submission" date="2017-02" db="EMBL/GenBank/DDBJ databases">
        <title>Genomic diversity within the haloalkaliphilic genus Thioalkalivibrio.</title>
        <authorList>
            <person name="Ahn A.-C."/>
            <person name="Meier-Kolthoff J."/>
            <person name="Overmars L."/>
            <person name="Richter M."/>
            <person name="Woyke T."/>
            <person name="Sorokin D.Y."/>
            <person name="Muyzer G."/>
        </authorList>
    </citation>
    <scope>NUCLEOTIDE SEQUENCE [LARGE SCALE GENOMIC DNA]</scope>
    <source>
        <strain evidence="1 2">HL17</strain>
    </source>
</reference>
<name>A0A1V2ZZF2_9GAMM</name>
<comment type="caution">
    <text evidence="1">The sequence shown here is derived from an EMBL/GenBank/DDBJ whole genome shotgun (WGS) entry which is preliminary data.</text>
</comment>
<accession>A0A1V2ZZF2</accession>
<dbReference type="InterPro" id="IPR038626">
    <property type="entry name" value="Rof-like_sf"/>
</dbReference>
<organism evidence="1 2">
    <name type="scientific">Thioalkalivibrio halophilus</name>
    <dbReference type="NCBI Taxonomy" id="252474"/>
    <lineage>
        <taxon>Bacteria</taxon>
        <taxon>Pseudomonadati</taxon>
        <taxon>Pseudomonadota</taxon>
        <taxon>Gammaproteobacteria</taxon>
        <taxon>Chromatiales</taxon>
        <taxon>Ectothiorhodospiraceae</taxon>
        <taxon>Thioalkalivibrio</taxon>
    </lineage>
</organism>
<gene>
    <name evidence="1" type="ORF">B1A74_05570</name>
</gene>
<dbReference type="STRING" id="252474.B1A74_05570"/>
<keyword evidence="2" id="KW-1185">Reference proteome</keyword>
<dbReference type="Proteomes" id="UP000189177">
    <property type="component" value="Unassembled WGS sequence"/>
</dbReference>